<dbReference type="KEGG" id="dsh:Dshi_0488"/>
<feature type="compositionally biased region" description="Pro residues" evidence="1">
    <location>
        <begin position="25"/>
        <end position="37"/>
    </location>
</feature>
<gene>
    <name evidence="3" type="ordered locus">Dshi_0488</name>
</gene>
<evidence type="ECO:0000313" key="3">
    <source>
        <dbReference type="EMBL" id="ABV92236.1"/>
    </source>
</evidence>
<name>A8LNS8_DINSH</name>
<dbReference type="AlphaFoldDB" id="A8LNS8"/>
<feature type="region of interest" description="Disordered" evidence="1">
    <location>
        <begin position="1"/>
        <end position="42"/>
    </location>
</feature>
<sequence>MPEDTPPPQSTSKRPATPVEQSPIDPVPSPTADPPPGQEESEDRFLRRFVVITATLVASTIAIGIIFITALLPFYSDQNAPEQLVNWGGIIIGFYFGTFASLLKDWLSSNKSTGGAR</sequence>
<organism evidence="3 4">
    <name type="scientific">Dinoroseobacter shibae (strain DSM 16493 / NCIMB 14021 / DFL 12)</name>
    <dbReference type="NCBI Taxonomy" id="398580"/>
    <lineage>
        <taxon>Bacteria</taxon>
        <taxon>Pseudomonadati</taxon>
        <taxon>Pseudomonadota</taxon>
        <taxon>Alphaproteobacteria</taxon>
        <taxon>Rhodobacterales</taxon>
        <taxon>Roseobacteraceae</taxon>
        <taxon>Dinoroseobacter</taxon>
    </lineage>
</organism>
<reference evidence="4" key="1">
    <citation type="journal article" date="2010" name="ISME J.">
        <title>The complete genome sequence of the algal symbiont Dinoroseobacter shibae: a hitchhiker's guide to life in the sea.</title>
        <authorList>
            <person name="Wagner-Dobler I."/>
            <person name="Ballhausen B."/>
            <person name="Berger M."/>
            <person name="Brinkhoff T."/>
            <person name="Buchholz I."/>
            <person name="Bunk B."/>
            <person name="Cypionka H."/>
            <person name="Daniel R."/>
            <person name="Drepper T."/>
            <person name="Gerdts G."/>
            <person name="Hahnke S."/>
            <person name="Han C."/>
            <person name="Jahn D."/>
            <person name="Kalhoefer D."/>
            <person name="Kiss H."/>
            <person name="Klenk H.P."/>
            <person name="Kyrpides N."/>
            <person name="Liebl W."/>
            <person name="Liesegang H."/>
            <person name="Meincke L."/>
            <person name="Pati A."/>
            <person name="Petersen J."/>
            <person name="Piekarski T."/>
            <person name="Pommerenke C."/>
            <person name="Pradella S."/>
            <person name="Pukall R."/>
            <person name="Rabus R."/>
            <person name="Stackebrandt E."/>
            <person name="Thole S."/>
            <person name="Thompson L."/>
            <person name="Tielen P."/>
            <person name="Tomasch J."/>
            <person name="von Jan M."/>
            <person name="Wanphrut N."/>
            <person name="Wichels A."/>
            <person name="Zech H."/>
            <person name="Simon M."/>
        </authorList>
    </citation>
    <scope>NUCLEOTIDE SEQUENCE [LARGE SCALE GENOMIC DNA]</scope>
    <source>
        <strain evidence="4">DSM 16493 / NCIMB 14021 / DFL 12</strain>
    </source>
</reference>
<proteinExistence type="predicted"/>
<keyword evidence="2" id="KW-1133">Transmembrane helix</keyword>
<evidence type="ECO:0000313" key="4">
    <source>
        <dbReference type="Proteomes" id="UP000006833"/>
    </source>
</evidence>
<keyword evidence="4" id="KW-1185">Reference proteome</keyword>
<dbReference type="OrthoDB" id="7876856at2"/>
<dbReference type="RefSeq" id="WP_012177166.1">
    <property type="nucleotide sequence ID" value="NC_009952.1"/>
</dbReference>
<dbReference type="HOGENOM" id="CLU_2081053_0_0_5"/>
<dbReference type="EMBL" id="CP000830">
    <property type="protein sequence ID" value="ABV92236.1"/>
    <property type="molecule type" value="Genomic_DNA"/>
</dbReference>
<dbReference type="STRING" id="398580.Dshi_0488"/>
<evidence type="ECO:0000256" key="2">
    <source>
        <dbReference type="SAM" id="Phobius"/>
    </source>
</evidence>
<keyword evidence="2" id="KW-0472">Membrane</keyword>
<feature type="transmembrane region" description="Helical" evidence="2">
    <location>
        <begin position="84"/>
        <end position="103"/>
    </location>
</feature>
<protein>
    <submittedName>
        <fullName evidence="3">Uncharacterized protein</fullName>
    </submittedName>
</protein>
<accession>A8LNS8</accession>
<keyword evidence="2" id="KW-0812">Transmembrane</keyword>
<dbReference type="Proteomes" id="UP000006833">
    <property type="component" value="Chromosome"/>
</dbReference>
<evidence type="ECO:0000256" key="1">
    <source>
        <dbReference type="SAM" id="MobiDB-lite"/>
    </source>
</evidence>
<feature type="transmembrane region" description="Helical" evidence="2">
    <location>
        <begin position="49"/>
        <end position="72"/>
    </location>
</feature>